<keyword evidence="4" id="KW-1185">Reference proteome</keyword>
<proteinExistence type="predicted"/>
<dbReference type="NCBIfam" id="TIGR04087">
    <property type="entry name" value="YqxM_for_SipW"/>
    <property type="match status" value="1"/>
</dbReference>
<evidence type="ECO:0000313" key="4">
    <source>
        <dbReference type="Proteomes" id="UP000219546"/>
    </source>
</evidence>
<keyword evidence="2" id="KW-0812">Transmembrane</keyword>
<evidence type="ECO:0000256" key="1">
    <source>
        <dbReference type="SAM" id="MobiDB-lite"/>
    </source>
</evidence>
<feature type="transmembrane region" description="Helical" evidence="2">
    <location>
        <begin position="12"/>
        <end position="36"/>
    </location>
</feature>
<keyword evidence="2" id="KW-1133">Transmembrane helix</keyword>
<dbReference type="GO" id="GO:0097311">
    <property type="term" value="C:bacterial biofilm matrix"/>
    <property type="evidence" value="ECO:0007669"/>
    <property type="project" value="InterPro"/>
</dbReference>
<protein>
    <submittedName>
        <fullName evidence="3">TasA anchoring/assembly protein</fullName>
    </submittedName>
</protein>
<gene>
    <name evidence="3" type="ORF">SAMN05877753_10475</name>
</gene>
<feature type="compositionally biased region" description="Acidic residues" evidence="1">
    <location>
        <begin position="206"/>
        <end position="229"/>
    </location>
</feature>
<organism evidence="3 4">
    <name type="scientific">Bacillus oleivorans</name>
    <dbReference type="NCBI Taxonomy" id="1448271"/>
    <lineage>
        <taxon>Bacteria</taxon>
        <taxon>Bacillati</taxon>
        <taxon>Bacillota</taxon>
        <taxon>Bacilli</taxon>
        <taxon>Bacillales</taxon>
        <taxon>Bacillaceae</taxon>
        <taxon>Bacillus</taxon>
    </lineage>
</organism>
<name>A0A285CS39_9BACI</name>
<dbReference type="Proteomes" id="UP000219546">
    <property type="component" value="Unassembled WGS sequence"/>
</dbReference>
<keyword evidence="2" id="KW-0472">Membrane</keyword>
<feature type="compositionally biased region" description="Acidic residues" evidence="1">
    <location>
        <begin position="237"/>
        <end position="247"/>
    </location>
</feature>
<dbReference type="RefSeq" id="WP_179714240.1">
    <property type="nucleotide sequence ID" value="NZ_JBEPMQ010000010.1"/>
</dbReference>
<dbReference type="EMBL" id="OAOP01000004">
    <property type="protein sequence ID" value="SNX70352.1"/>
    <property type="molecule type" value="Genomic_DNA"/>
</dbReference>
<feature type="region of interest" description="Disordered" evidence="1">
    <location>
        <begin position="148"/>
        <end position="273"/>
    </location>
</feature>
<accession>A0A285CS39</accession>
<reference evidence="3 4" key="1">
    <citation type="submission" date="2017-08" db="EMBL/GenBank/DDBJ databases">
        <authorList>
            <person name="de Groot N.N."/>
        </authorList>
    </citation>
    <scope>NUCLEOTIDE SEQUENCE [LARGE SCALE GENOMIC DNA]</scope>
    <source>
        <strain evidence="3 4">JC228</strain>
    </source>
</reference>
<dbReference type="AlphaFoldDB" id="A0A285CS39"/>
<sequence>MRTRKFRKRHKGLLIGIQVLTIWYAAVITGIFLVSYTGAAFNDIENLNSSLHVKWPVELEPPEGEWDKSSLEFIGYGGSCTSIYAVVKNGNDSEAMAGPVQFEVYWIDKGNAMNGEVVHTGTIDPLGPGESVTLEHTPDRSGNYKFKAFQRPGHPGAGELWSDGPEGIVCDNSLDTTDQDNKENSDSITETPEGDTNENGDAADTGTDESADAEGNTEEVEGNPADGDDNGGSTDGEGSETDEETEAGGETNTDTADSEANKTTGGTTGNEGS</sequence>
<evidence type="ECO:0000256" key="2">
    <source>
        <dbReference type="SAM" id="Phobius"/>
    </source>
</evidence>
<evidence type="ECO:0000313" key="3">
    <source>
        <dbReference type="EMBL" id="SNX70352.1"/>
    </source>
</evidence>
<dbReference type="InterPro" id="IPR023848">
    <property type="entry name" value="TasA"/>
</dbReference>